<dbReference type="EMBL" id="JH370135">
    <property type="protein sequence ID" value="ELA42045.1"/>
    <property type="molecule type" value="Genomic_DNA"/>
</dbReference>
<proteinExistence type="predicted"/>
<sequence>MLLNFINNTWNSATVYKINLFIRIFNSKLYLNDNSLSKYKCFTYNKHQTIHNISIMDAIYFHRYFIVSKYHYVFEYISIKISRLISQFPQKFYCRILQYLQWLLHSKVKVPGYKQVK</sequence>
<dbReference type="GeneID" id="19881606"/>
<evidence type="ECO:0000313" key="2">
    <source>
        <dbReference type="Proteomes" id="UP000011082"/>
    </source>
</evidence>
<dbReference type="HOGENOM" id="CLU_2086654_0_0_1"/>
<dbReference type="VEuPathDB" id="MicrosporidiaDB:VICG_00894"/>
<organism evidence="1 2">
    <name type="scientific">Vittaforma corneae (strain ATCC 50505)</name>
    <name type="common">Microsporidian parasite</name>
    <name type="synonym">Nosema corneum</name>
    <dbReference type="NCBI Taxonomy" id="993615"/>
    <lineage>
        <taxon>Eukaryota</taxon>
        <taxon>Fungi</taxon>
        <taxon>Fungi incertae sedis</taxon>
        <taxon>Microsporidia</taxon>
        <taxon>Nosematidae</taxon>
        <taxon>Vittaforma</taxon>
    </lineage>
</organism>
<accession>L2GNH3</accession>
<dbReference type="InParanoid" id="L2GNH3"/>
<keyword evidence="2" id="KW-1185">Reference proteome</keyword>
<gene>
    <name evidence="1" type="ORF">VICG_00894</name>
</gene>
<name>L2GNH3_VITCO</name>
<dbReference type="Proteomes" id="UP000011082">
    <property type="component" value="Unassembled WGS sequence"/>
</dbReference>
<evidence type="ECO:0000313" key="1">
    <source>
        <dbReference type="EMBL" id="ELA42045.1"/>
    </source>
</evidence>
<dbReference type="RefSeq" id="XP_007604341.1">
    <property type="nucleotide sequence ID" value="XM_007604279.1"/>
</dbReference>
<dbReference type="AlphaFoldDB" id="L2GNH3"/>
<reference evidence="2" key="1">
    <citation type="submission" date="2011-05" db="EMBL/GenBank/DDBJ databases">
        <title>The genome sequence of Vittaforma corneae strain ATCC 50505.</title>
        <authorList>
            <consortium name="The Broad Institute Genome Sequencing Platform"/>
            <person name="Cuomo C."/>
            <person name="Didier E."/>
            <person name="Bowers L."/>
            <person name="Young S.K."/>
            <person name="Zeng Q."/>
            <person name="Gargeya S."/>
            <person name="Fitzgerald M."/>
            <person name="Haas B."/>
            <person name="Abouelleil A."/>
            <person name="Alvarado L."/>
            <person name="Arachchi H.M."/>
            <person name="Berlin A."/>
            <person name="Chapman S.B."/>
            <person name="Gearin G."/>
            <person name="Goldberg J."/>
            <person name="Griggs A."/>
            <person name="Gujja S."/>
            <person name="Hansen M."/>
            <person name="Heiman D."/>
            <person name="Howarth C."/>
            <person name="Larimer J."/>
            <person name="Lui A."/>
            <person name="MacDonald P.J.P."/>
            <person name="McCowen C."/>
            <person name="Montmayeur A."/>
            <person name="Murphy C."/>
            <person name="Neiman D."/>
            <person name="Pearson M."/>
            <person name="Priest M."/>
            <person name="Roberts A."/>
            <person name="Saif S."/>
            <person name="Shea T."/>
            <person name="Sisk P."/>
            <person name="Stolte C."/>
            <person name="Sykes S."/>
            <person name="Wortman J."/>
            <person name="Nusbaum C."/>
            <person name="Birren B."/>
        </authorList>
    </citation>
    <scope>NUCLEOTIDE SEQUENCE [LARGE SCALE GENOMIC DNA]</scope>
    <source>
        <strain evidence="2">ATCC 50505</strain>
    </source>
</reference>
<protein>
    <submittedName>
        <fullName evidence="1">Uncharacterized protein</fullName>
    </submittedName>
</protein>